<dbReference type="PANTHER" id="PTHR11799">
    <property type="entry name" value="PARAOXONASE"/>
    <property type="match status" value="1"/>
</dbReference>
<name>A0A5P9NJJ5_9GAMM</name>
<dbReference type="EMBL" id="CP036422">
    <property type="protein sequence ID" value="QFU75937.1"/>
    <property type="molecule type" value="Genomic_DNA"/>
</dbReference>
<evidence type="ECO:0000313" key="2">
    <source>
        <dbReference type="Proteomes" id="UP000326287"/>
    </source>
</evidence>
<evidence type="ECO:0008006" key="3">
    <source>
        <dbReference type="Google" id="ProtNLM"/>
    </source>
</evidence>
<accession>A0A5P9NJJ5</accession>
<dbReference type="Proteomes" id="UP000326287">
    <property type="component" value="Chromosome"/>
</dbReference>
<gene>
    <name evidence="1" type="ORF">EY643_09835</name>
</gene>
<protein>
    <recommendedName>
        <fullName evidence="3">SMP-30/Gluconolactonase/LRE-like region domain-containing protein</fullName>
    </recommendedName>
</protein>
<dbReference type="Gene3D" id="2.120.10.30">
    <property type="entry name" value="TolB, C-terminal domain"/>
    <property type="match status" value="1"/>
</dbReference>
<dbReference type="RefSeq" id="WP_152662043.1">
    <property type="nucleotide sequence ID" value="NZ_CP036422.1"/>
</dbReference>
<reference evidence="1 2" key="1">
    <citation type="submission" date="2019-02" db="EMBL/GenBank/DDBJ databases">
        <authorList>
            <person name="Li S.-H."/>
        </authorList>
    </citation>
    <scope>NUCLEOTIDE SEQUENCE [LARGE SCALE GENOMIC DNA]</scope>
    <source>
        <strain evidence="1 2">IMCC14385</strain>
    </source>
</reference>
<dbReference type="InterPro" id="IPR011042">
    <property type="entry name" value="6-blade_b-propeller_TolB-like"/>
</dbReference>
<dbReference type="SUPFAM" id="SSF63829">
    <property type="entry name" value="Calcium-dependent phosphotriesterase"/>
    <property type="match status" value="1"/>
</dbReference>
<evidence type="ECO:0000313" key="1">
    <source>
        <dbReference type="EMBL" id="QFU75937.1"/>
    </source>
</evidence>
<dbReference type="OrthoDB" id="1158171at2"/>
<keyword evidence="2" id="KW-1185">Reference proteome</keyword>
<proteinExistence type="predicted"/>
<organism evidence="1 2">
    <name type="scientific">Halioglobus maricola</name>
    <dbReference type="NCBI Taxonomy" id="2601894"/>
    <lineage>
        <taxon>Bacteria</taxon>
        <taxon>Pseudomonadati</taxon>
        <taxon>Pseudomonadota</taxon>
        <taxon>Gammaproteobacteria</taxon>
        <taxon>Cellvibrionales</taxon>
        <taxon>Halieaceae</taxon>
        <taxon>Halioglobus</taxon>
    </lineage>
</organism>
<dbReference type="InterPro" id="IPR051288">
    <property type="entry name" value="Serum_paraoxonase/arylesterase"/>
</dbReference>
<dbReference type="KEGG" id="halc:EY643_09835"/>
<sequence length="363" mass="39443">MPSPISFRLFTALCLGWLISGCSDPHMLVEGCESKGNTRAYCDIGTPEDIAALPDERHLLLAHFGHMGKGAGGISLFDTRTEMLTPLITAASEIADTEDRWGDPACVLPEASTLSPHGTHLHRLDDGSWRYLVVNHAGGRESIELFELMGEGTETSLRWRGCIEPLADTFINDVVGMNNGDIIYTRMFKTNMNLATAKGLLGIETGDLWRWQQGREPSIIAGTEAIQPNGIEISADNQHVFANMYMTGEVWKVNIATAEIVDRAPVASADNSAWGDDGRLWVATHTDKLLNTLSCLSEPYDACGLAYEIVAIDPEDMQSFEVVYAGKGSPMGAATIAVPQAGRVYMGSFAGDRMISVPISEFR</sequence>
<dbReference type="PANTHER" id="PTHR11799:SF12">
    <property type="entry name" value="PARAOXONASE-RELATED"/>
    <property type="match status" value="1"/>
</dbReference>
<dbReference type="AlphaFoldDB" id="A0A5P9NJJ5"/>